<feature type="domain" description="SGNH hydrolase-type esterase" evidence="3">
    <location>
        <begin position="192"/>
        <end position="370"/>
    </location>
</feature>
<evidence type="ECO:0000256" key="2">
    <source>
        <dbReference type="ARBA" id="ARBA00022801"/>
    </source>
</evidence>
<dbReference type="InterPro" id="IPR036514">
    <property type="entry name" value="SGNH_hydro_sf"/>
</dbReference>
<organism evidence="4 5">
    <name type="scientific">Bifidobacterium avesanii</name>
    <dbReference type="NCBI Taxonomy" id="1798157"/>
    <lineage>
        <taxon>Bacteria</taxon>
        <taxon>Bacillati</taxon>
        <taxon>Actinomycetota</taxon>
        <taxon>Actinomycetes</taxon>
        <taxon>Bifidobacteriales</taxon>
        <taxon>Bifidobacteriaceae</taxon>
        <taxon>Bifidobacterium</taxon>
    </lineage>
</organism>
<dbReference type="Pfam" id="PF13472">
    <property type="entry name" value="Lipase_GDSL_2"/>
    <property type="match status" value="1"/>
</dbReference>
<accession>A0A7K3THI0</accession>
<dbReference type="PANTHER" id="PTHR43695">
    <property type="entry name" value="PUTATIVE (AFU_ORTHOLOGUE AFUA_2G17250)-RELATED"/>
    <property type="match status" value="1"/>
</dbReference>
<comment type="caution">
    <text evidence="4">The sequence shown here is derived from an EMBL/GenBank/DDBJ whole genome shotgun (WGS) entry which is preliminary data.</text>
</comment>
<dbReference type="OrthoDB" id="9802318at2"/>
<reference evidence="4 5" key="1">
    <citation type="submission" date="2019-10" db="EMBL/GenBank/DDBJ databases">
        <title>Bifidobacterium from non-human primates.</title>
        <authorList>
            <person name="Modesto M."/>
        </authorList>
    </citation>
    <scope>NUCLEOTIDE SEQUENCE [LARGE SCALE GENOMIC DNA]</scope>
    <source>
        <strain evidence="4 5">TREC</strain>
    </source>
</reference>
<evidence type="ECO:0000256" key="1">
    <source>
        <dbReference type="ARBA" id="ARBA00008668"/>
    </source>
</evidence>
<comment type="similarity">
    <text evidence="1">Belongs to the 'GDSL' lipolytic enzyme family.</text>
</comment>
<dbReference type="Gene3D" id="3.40.50.1110">
    <property type="entry name" value="SGNH hydrolase"/>
    <property type="match status" value="1"/>
</dbReference>
<dbReference type="CDD" id="cd01821">
    <property type="entry name" value="Rhamnogalacturan_acetylesterase_like"/>
    <property type="match status" value="1"/>
</dbReference>
<dbReference type="InterPro" id="IPR013830">
    <property type="entry name" value="SGNH_hydro"/>
</dbReference>
<name>A0A7K3THI0_9BIFI</name>
<dbReference type="Proteomes" id="UP000469763">
    <property type="component" value="Unassembled WGS sequence"/>
</dbReference>
<dbReference type="AlphaFoldDB" id="A0A7K3THI0"/>
<sequence length="573" mass="61605">MATYDVSEAYDPKRGYGLITYELITRAAHGDGPLPPSAELNAGFAPQPWYRPGGAFRSGQTSGFTPTCLRVDVPGHGNYRVELTVAQDGPDTRYGDVSDTGLGERDVLVFAGDRQLVFRGTMPEDGGPLTVRATVNVSDFVPRGFEEHGPQRVDCVALAVVGAHARPVDVTVEPADEPVGEPGRVPTVWIAGDSTVTDGEAQYPYAPSDPYCGWGAALPSWLDGGVAVSNHARSGLTTLTFRSERHFEPIRTDWRPGDYFLIQFGHNDQKLPELDARGGYRRELERYVAEARGAGVAPILVTSLARNTWNPDGSYQDLLHDWAEAVIELGRDLRVPVLDLHALSMALVTRLGDEGARPMYHAGDRTHMHDVGAYRMAGFVAGEMRRVLADWPEDAPDAAAYRALAAHVTDGFGDWPLPPRAYDVDRPQLVVDQYLNPLYLKYTAEPYNTGDISPFRKAMLLTPVGGGEDDGGNGDAAKETPVAPRPLDVWLYVGPAIDPEPVVAAHPKMAGALAAGHAVALVAYLPEEVAQDPSSPTIPPAAVAYLKANAGRYGIDPEPVSVTLSPHAAPNAA</sequence>
<keyword evidence="2" id="KW-0378">Hydrolase</keyword>
<dbReference type="EMBL" id="WHZY01000007">
    <property type="protein sequence ID" value="NEG78512.1"/>
    <property type="molecule type" value="Genomic_DNA"/>
</dbReference>
<evidence type="ECO:0000313" key="5">
    <source>
        <dbReference type="Proteomes" id="UP000469763"/>
    </source>
</evidence>
<evidence type="ECO:0000259" key="3">
    <source>
        <dbReference type="Pfam" id="PF13472"/>
    </source>
</evidence>
<evidence type="ECO:0000313" key="4">
    <source>
        <dbReference type="EMBL" id="NEG78512.1"/>
    </source>
</evidence>
<keyword evidence="5" id="KW-1185">Reference proteome</keyword>
<dbReference type="InterPro" id="IPR037459">
    <property type="entry name" value="RhgT-like"/>
</dbReference>
<proteinExistence type="inferred from homology"/>
<dbReference type="RefSeq" id="WP_152350238.1">
    <property type="nucleotide sequence ID" value="NZ_WBSN01000006.1"/>
</dbReference>
<dbReference type="PANTHER" id="PTHR43695:SF1">
    <property type="entry name" value="RHAMNOGALACTURONAN ACETYLESTERASE"/>
    <property type="match status" value="1"/>
</dbReference>
<dbReference type="GO" id="GO:0016787">
    <property type="term" value="F:hydrolase activity"/>
    <property type="evidence" value="ECO:0007669"/>
    <property type="project" value="UniProtKB-KW"/>
</dbReference>
<protein>
    <recommendedName>
        <fullName evidence="3">SGNH hydrolase-type esterase domain-containing protein</fullName>
    </recommendedName>
</protein>
<dbReference type="SUPFAM" id="SSF52266">
    <property type="entry name" value="SGNH hydrolase"/>
    <property type="match status" value="1"/>
</dbReference>
<gene>
    <name evidence="4" type="ORF">GFD22_05935</name>
</gene>